<comment type="caution">
    <text evidence="2">The sequence shown here is derived from an EMBL/GenBank/DDBJ whole genome shotgun (WGS) entry which is preliminary data.</text>
</comment>
<dbReference type="SUPFAM" id="SSF52540">
    <property type="entry name" value="P-loop containing nucleoside triphosphate hydrolases"/>
    <property type="match status" value="1"/>
</dbReference>
<gene>
    <name evidence="2" type="ORF">K8W01_14940</name>
</gene>
<organism evidence="2 3">
    <name type="scientific">Methylorubrum populi</name>
    <dbReference type="NCBI Taxonomy" id="223967"/>
    <lineage>
        <taxon>Bacteria</taxon>
        <taxon>Pseudomonadati</taxon>
        <taxon>Pseudomonadota</taxon>
        <taxon>Alphaproteobacteria</taxon>
        <taxon>Hyphomicrobiales</taxon>
        <taxon>Methylobacteriaceae</taxon>
        <taxon>Methylorubrum</taxon>
    </lineage>
</organism>
<reference evidence="2" key="1">
    <citation type="journal article" date="2021" name="PeerJ">
        <title>Extensive microbial diversity within the chicken gut microbiome revealed by metagenomics and culture.</title>
        <authorList>
            <person name="Gilroy R."/>
            <person name="Ravi A."/>
            <person name="Getino M."/>
            <person name="Pursley I."/>
            <person name="Horton D.L."/>
            <person name="Alikhan N.F."/>
            <person name="Baker D."/>
            <person name="Gharbi K."/>
            <person name="Hall N."/>
            <person name="Watson M."/>
            <person name="Adriaenssens E.M."/>
            <person name="Foster-Nyarko E."/>
            <person name="Jarju S."/>
            <person name="Secka A."/>
            <person name="Antonio M."/>
            <person name="Oren A."/>
            <person name="Chaudhuri R.R."/>
            <person name="La Ragione R."/>
            <person name="Hildebrand F."/>
            <person name="Pallen M.J."/>
        </authorList>
    </citation>
    <scope>NUCLEOTIDE SEQUENCE</scope>
    <source>
        <strain evidence="2">316</strain>
    </source>
</reference>
<dbReference type="Pfam" id="PF03008">
    <property type="entry name" value="DUF234"/>
    <property type="match status" value="1"/>
</dbReference>
<proteinExistence type="predicted"/>
<evidence type="ECO:0000313" key="3">
    <source>
        <dbReference type="Proteomes" id="UP000742631"/>
    </source>
</evidence>
<dbReference type="InterPro" id="IPR027417">
    <property type="entry name" value="P-loop_NTPase"/>
</dbReference>
<evidence type="ECO:0000313" key="2">
    <source>
        <dbReference type="EMBL" id="HJE24950.1"/>
    </source>
</evidence>
<dbReference type="PANTHER" id="PTHR34704">
    <property type="entry name" value="ATPASE"/>
    <property type="match status" value="1"/>
</dbReference>
<dbReference type="EMBL" id="DYYG01000043">
    <property type="protein sequence ID" value="HJE24950.1"/>
    <property type="molecule type" value="Genomic_DNA"/>
</dbReference>
<dbReference type="InterPro" id="IPR004256">
    <property type="entry name" value="DUF234"/>
</dbReference>
<evidence type="ECO:0000259" key="1">
    <source>
        <dbReference type="Pfam" id="PF03008"/>
    </source>
</evidence>
<dbReference type="Gene3D" id="3.40.50.300">
    <property type="entry name" value="P-loop containing nucleotide triphosphate hydrolases"/>
    <property type="match status" value="1"/>
</dbReference>
<dbReference type="PANTHER" id="PTHR34704:SF1">
    <property type="entry name" value="ATPASE"/>
    <property type="match status" value="1"/>
</dbReference>
<accession>A0A921JFI8</accession>
<dbReference type="Proteomes" id="UP000742631">
    <property type="component" value="Unassembled WGS sequence"/>
</dbReference>
<protein>
    <recommendedName>
        <fullName evidence="1">DUF234 domain-containing protein</fullName>
    </recommendedName>
</protein>
<feature type="domain" description="DUF234" evidence="1">
    <location>
        <begin position="323"/>
        <end position="418"/>
    </location>
</feature>
<reference evidence="2" key="2">
    <citation type="submission" date="2021-09" db="EMBL/GenBank/DDBJ databases">
        <authorList>
            <person name="Gilroy R."/>
        </authorList>
    </citation>
    <scope>NUCLEOTIDE SEQUENCE</scope>
    <source>
        <strain evidence="2">316</strain>
    </source>
</reference>
<sequence>MAQVDKLLLKGDFFFCAISGRRRIGKTSLIQEALRKRGLPNRGLYVQIPDSDERGVIQVFEEALEDTFGDLEFAQEACSSFSDICLVLSMLAERGYMCAIDEFQYFHRDSLYQFLSHLQFRIDSLRMSEARGGIFALGSIHTEMTAVLEDKTSPLFNRVTHRINVGHWDFETLFEMFREHDIDDPHQWLMLWSIFEGVPKFYRDCFDHDVLRRDINYRDATLRKMFFEGSSPLKDEADNWFLRELRGRYDSLLKLVAKMGPCSHGVLKSEYNRTGSADDKQLSAYLKILIEKYQMVERVHPIFAKESGRKTRYQITDNFLTAWLGSIVRNVQLARIRPVGEALSKADTSLMSHEGFAFEKMIRLLIEECSRKGVGDFKLSHLVKGYWNRPDGSDIEIDVVAINEDDRILRVGSCKRTASAHDSEALLRFSGHIERFRKTELGRKYANWKIEKVLYAPIIEASRRKILEDKGFICVDLRQFEEWLQG</sequence>
<dbReference type="AlphaFoldDB" id="A0A921JFI8"/>
<name>A0A921JFI8_9HYPH</name>